<gene>
    <name evidence="2" type="ORF">BVRB_9g224460</name>
</gene>
<organism evidence="2 3">
    <name type="scientific">Beta vulgaris subsp. vulgaris</name>
    <name type="common">Beet</name>
    <dbReference type="NCBI Taxonomy" id="3555"/>
    <lineage>
        <taxon>Eukaryota</taxon>
        <taxon>Viridiplantae</taxon>
        <taxon>Streptophyta</taxon>
        <taxon>Embryophyta</taxon>
        <taxon>Tracheophyta</taxon>
        <taxon>Spermatophyta</taxon>
        <taxon>Magnoliopsida</taxon>
        <taxon>eudicotyledons</taxon>
        <taxon>Gunneridae</taxon>
        <taxon>Pentapetalae</taxon>
        <taxon>Caryophyllales</taxon>
        <taxon>Chenopodiaceae</taxon>
        <taxon>Betoideae</taxon>
        <taxon>Beta</taxon>
    </lineage>
</organism>
<keyword evidence="1" id="KW-0472">Membrane</keyword>
<dbReference type="Gramene" id="KMS96505">
    <property type="protein sequence ID" value="KMS96505"/>
    <property type="gene ID" value="BVRB_9g224460"/>
</dbReference>
<dbReference type="Proteomes" id="UP000035740">
    <property type="component" value="Unassembled WGS sequence"/>
</dbReference>
<evidence type="ECO:0000256" key="1">
    <source>
        <dbReference type="SAM" id="Phobius"/>
    </source>
</evidence>
<keyword evidence="1" id="KW-1133">Transmembrane helix</keyword>
<feature type="transmembrane region" description="Helical" evidence="1">
    <location>
        <begin position="17"/>
        <end position="35"/>
    </location>
</feature>
<keyword evidence="3" id="KW-1185">Reference proteome</keyword>
<protein>
    <submittedName>
        <fullName evidence="2">Uncharacterized protein</fullName>
    </submittedName>
</protein>
<keyword evidence="1" id="KW-0812">Transmembrane</keyword>
<accession>A0A0J8E097</accession>
<dbReference type="AlphaFoldDB" id="A0A0J8E097"/>
<reference evidence="2 3" key="1">
    <citation type="journal article" date="2014" name="Nature">
        <title>The genome of the recently domesticated crop plant sugar beet (Beta vulgaris).</title>
        <authorList>
            <person name="Dohm J.C."/>
            <person name="Minoche A.E."/>
            <person name="Holtgrawe D."/>
            <person name="Capella-Gutierrez S."/>
            <person name="Zakrzewski F."/>
            <person name="Tafer H."/>
            <person name="Rupp O."/>
            <person name="Sorensen T.R."/>
            <person name="Stracke R."/>
            <person name="Reinhardt R."/>
            <person name="Goesmann A."/>
            <person name="Kraft T."/>
            <person name="Schulz B."/>
            <person name="Stadler P.F."/>
            <person name="Schmidt T."/>
            <person name="Gabaldon T."/>
            <person name="Lehrach H."/>
            <person name="Weisshaar B."/>
            <person name="Himmelbauer H."/>
        </authorList>
    </citation>
    <scope>NUCLEOTIDE SEQUENCE [LARGE SCALE GENOMIC DNA]</scope>
    <source>
        <tissue evidence="2">Taproot</tissue>
    </source>
</reference>
<dbReference type="EMBL" id="KQ090376">
    <property type="protein sequence ID" value="KMS96505.1"/>
    <property type="molecule type" value="Genomic_DNA"/>
</dbReference>
<evidence type="ECO:0000313" key="3">
    <source>
        <dbReference type="Proteomes" id="UP000035740"/>
    </source>
</evidence>
<proteinExistence type="predicted"/>
<sequence length="42" mass="5021">MCLWLCRRDLVIHLELTINRCFMTFGVSVFPLFLIPGDQYKM</sequence>
<name>A0A0J8E097_BETVV</name>
<evidence type="ECO:0000313" key="2">
    <source>
        <dbReference type="EMBL" id="KMS96505.1"/>
    </source>
</evidence>